<dbReference type="GO" id="GO:0005524">
    <property type="term" value="F:ATP binding"/>
    <property type="evidence" value="ECO:0007669"/>
    <property type="project" value="UniProtKB-KW"/>
</dbReference>
<dbReference type="GO" id="GO:0046496">
    <property type="term" value="P:nicotinamide nucleotide metabolic process"/>
    <property type="evidence" value="ECO:0007669"/>
    <property type="project" value="UniProtKB-UniRule"/>
</dbReference>
<dbReference type="PROSITE" id="PS51383">
    <property type="entry name" value="YJEF_C_3"/>
    <property type="match status" value="1"/>
</dbReference>
<dbReference type="InterPro" id="IPR000631">
    <property type="entry name" value="CARKD"/>
</dbReference>
<dbReference type="InterPro" id="IPR017953">
    <property type="entry name" value="Carbohydrate_kinase_pred_CS"/>
</dbReference>
<feature type="binding site" evidence="6">
    <location>
        <position position="155"/>
    </location>
    <ligand>
        <name>(6S)-NADPHX</name>
        <dbReference type="ChEBI" id="CHEBI:64076"/>
    </ligand>
</feature>
<comment type="function">
    <text evidence="6">Catalyzes the dehydration of the S-form of NAD(P)HX at the expense of ADP, which is converted to AMP. Together with NAD(P)HX epimerase, which catalyzes the epimerization of the S- and R-forms, the enzyme allows the repair of both epimers of NAD(P)HX, a damaged form of NAD(P)H that is a result of enzymatic or heat-dependent hydration.</text>
</comment>
<organism evidence="8 9">
    <name type="scientific">Cycloclasticus pugetii</name>
    <dbReference type="NCBI Taxonomy" id="34068"/>
    <lineage>
        <taxon>Bacteria</taxon>
        <taxon>Pseudomonadati</taxon>
        <taxon>Pseudomonadota</taxon>
        <taxon>Gammaproteobacteria</taxon>
        <taxon>Thiotrichales</taxon>
        <taxon>Piscirickettsiaceae</taxon>
        <taxon>Cycloclasticus</taxon>
    </lineage>
</organism>
<keyword evidence="2 6" id="KW-0067">ATP-binding</keyword>
<keyword evidence="8" id="KW-0808">Transferase</keyword>
<dbReference type="AlphaFoldDB" id="A0AB33Z2Z6"/>
<evidence type="ECO:0000256" key="3">
    <source>
        <dbReference type="ARBA" id="ARBA00022857"/>
    </source>
</evidence>
<dbReference type="Pfam" id="PF01256">
    <property type="entry name" value="Carb_kinase"/>
    <property type="match status" value="1"/>
</dbReference>
<sequence length="280" mass="29427">MPEKVQNKISVLAHAELMTLLPPREQESHKGDFGHVLLVGGHRGFCGAIRLAGEAALRVGSGLVSIATKKEHAASLTLSRPELMCHGVADQRELKRIATACDVIGIGPGLGQTRWSSSLYEAALETGLAAVVDADGLNLLSRSPRKNKNWVLTPHVGEAARLLRCSAADIQLDRQAAVKELQNEYGGVVVLKGSGSLVYGGGDDIYMCKAGNPGMASGGMGDVLTGVISGLMAQGLTILDAAKMAVMVHAMAADRAAQKGQRGLLASDLMQPIRELVNDY</sequence>
<dbReference type="EC" id="4.2.1.136" evidence="6"/>
<comment type="catalytic activity">
    <reaction evidence="6">
        <text>(6S)-NADPHX + ADP = AMP + phosphate + NADPH + H(+)</text>
        <dbReference type="Rhea" id="RHEA:32235"/>
        <dbReference type="ChEBI" id="CHEBI:15378"/>
        <dbReference type="ChEBI" id="CHEBI:43474"/>
        <dbReference type="ChEBI" id="CHEBI:57783"/>
        <dbReference type="ChEBI" id="CHEBI:64076"/>
        <dbReference type="ChEBI" id="CHEBI:456215"/>
        <dbReference type="ChEBI" id="CHEBI:456216"/>
        <dbReference type="EC" id="4.2.1.136"/>
    </reaction>
</comment>
<evidence type="ECO:0000256" key="1">
    <source>
        <dbReference type="ARBA" id="ARBA00022741"/>
    </source>
</evidence>
<keyword evidence="9" id="KW-1185">Reference proteome</keyword>
<dbReference type="GO" id="GO:0016301">
    <property type="term" value="F:kinase activity"/>
    <property type="evidence" value="ECO:0007669"/>
    <property type="project" value="UniProtKB-KW"/>
</dbReference>
<keyword evidence="4 6" id="KW-0520">NAD</keyword>
<name>A0AB33Z2Z6_9GAMM</name>
<dbReference type="EMBL" id="ASHL01000002">
    <property type="protein sequence ID" value="EPD13607.1"/>
    <property type="molecule type" value="Genomic_DNA"/>
</dbReference>
<evidence type="ECO:0000256" key="5">
    <source>
        <dbReference type="ARBA" id="ARBA00023239"/>
    </source>
</evidence>
<comment type="cofactor">
    <cofactor evidence="6">
        <name>Mg(2+)</name>
        <dbReference type="ChEBI" id="CHEBI:18420"/>
    </cofactor>
</comment>
<dbReference type="GO" id="GO:0052856">
    <property type="term" value="F:NAD(P)HX epimerase activity"/>
    <property type="evidence" value="ECO:0007669"/>
    <property type="project" value="TreeGrafter"/>
</dbReference>
<feature type="binding site" evidence="6">
    <location>
        <begin position="192"/>
        <end position="196"/>
    </location>
    <ligand>
        <name>AMP</name>
        <dbReference type="ChEBI" id="CHEBI:456215"/>
    </ligand>
</feature>
<dbReference type="CDD" id="cd01171">
    <property type="entry name" value="YXKO-related"/>
    <property type="match status" value="1"/>
</dbReference>
<accession>A0AB33Z2Z6</accession>
<comment type="catalytic activity">
    <reaction evidence="6">
        <text>(6S)-NADHX + ADP = AMP + phosphate + NADH + H(+)</text>
        <dbReference type="Rhea" id="RHEA:32223"/>
        <dbReference type="ChEBI" id="CHEBI:15378"/>
        <dbReference type="ChEBI" id="CHEBI:43474"/>
        <dbReference type="ChEBI" id="CHEBI:57945"/>
        <dbReference type="ChEBI" id="CHEBI:64074"/>
        <dbReference type="ChEBI" id="CHEBI:456215"/>
        <dbReference type="ChEBI" id="CHEBI:456216"/>
        <dbReference type="EC" id="4.2.1.136"/>
    </reaction>
</comment>
<dbReference type="GO" id="GO:0110051">
    <property type="term" value="P:metabolite repair"/>
    <property type="evidence" value="ECO:0007669"/>
    <property type="project" value="TreeGrafter"/>
</dbReference>
<dbReference type="SUPFAM" id="SSF53613">
    <property type="entry name" value="Ribokinase-like"/>
    <property type="match status" value="1"/>
</dbReference>
<reference evidence="8 9" key="1">
    <citation type="journal article" date="2013" name="Genome Announc.">
        <title>Genome Sequence of the Pyrene- and Fluoranthene-Degrading Bacterium Cycloclasticus sp. Strain PY97M.</title>
        <authorList>
            <person name="Cui Z."/>
            <person name="Xu G."/>
            <person name="Li Q."/>
            <person name="Gao W."/>
            <person name="Zheng L."/>
        </authorList>
    </citation>
    <scope>NUCLEOTIDE SEQUENCE [LARGE SCALE GENOMIC DNA]</scope>
    <source>
        <strain evidence="8 9">PY97M</strain>
    </source>
</reference>
<dbReference type="InterPro" id="IPR029056">
    <property type="entry name" value="Ribokinase-like"/>
</dbReference>
<comment type="subunit">
    <text evidence="6">Homotetramer.</text>
</comment>
<dbReference type="PANTHER" id="PTHR12592:SF0">
    <property type="entry name" value="ATP-DEPENDENT (S)-NAD(P)H-HYDRATE DEHYDRATASE"/>
    <property type="match status" value="1"/>
</dbReference>
<feature type="binding site" evidence="6">
    <location>
        <position position="48"/>
    </location>
    <ligand>
        <name>(6S)-NADPHX</name>
        <dbReference type="ChEBI" id="CHEBI:64076"/>
    </ligand>
</feature>
<dbReference type="RefSeq" id="WP_016390005.1">
    <property type="nucleotide sequence ID" value="NZ_KE646806.1"/>
</dbReference>
<dbReference type="Proteomes" id="UP000015462">
    <property type="component" value="Unassembled WGS sequence"/>
</dbReference>
<comment type="caution">
    <text evidence="8">The sequence shown here is derived from an EMBL/GenBank/DDBJ whole genome shotgun (WGS) entry which is preliminary data.</text>
</comment>
<feature type="binding site" evidence="6">
    <location>
        <position position="222"/>
    </location>
    <ligand>
        <name>(6S)-NADPHX</name>
        <dbReference type="ChEBI" id="CHEBI:64076"/>
    </ligand>
</feature>
<keyword evidence="5 6" id="KW-0456">Lyase</keyword>
<gene>
    <name evidence="6" type="primary">nnrD</name>
    <name evidence="8" type="ORF">L196_03701</name>
</gene>
<keyword evidence="3 6" id="KW-0521">NADP</keyword>
<dbReference type="HAMAP" id="MF_01965">
    <property type="entry name" value="NADHX_dehydratase"/>
    <property type="match status" value="1"/>
</dbReference>
<dbReference type="GO" id="GO:0052855">
    <property type="term" value="F:ADP-dependent NAD(P)H-hydrate dehydratase activity"/>
    <property type="evidence" value="ECO:0007669"/>
    <property type="project" value="UniProtKB-UniRule"/>
</dbReference>
<dbReference type="PANTHER" id="PTHR12592">
    <property type="entry name" value="ATP-DEPENDENT (S)-NAD(P)H-HYDRATE DEHYDRATASE FAMILY MEMBER"/>
    <property type="match status" value="1"/>
</dbReference>
<feature type="domain" description="YjeF C-terminal" evidence="7">
    <location>
        <begin position="13"/>
        <end position="280"/>
    </location>
</feature>
<keyword evidence="1 6" id="KW-0547">Nucleotide-binding</keyword>
<comment type="similarity">
    <text evidence="6">Belongs to the NnrD/CARKD family.</text>
</comment>
<dbReference type="PROSITE" id="PS01050">
    <property type="entry name" value="YJEF_C_2"/>
    <property type="match status" value="1"/>
</dbReference>
<evidence type="ECO:0000256" key="4">
    <source>
        <dbReference type="ARBA" id="ARBA00023027"/>
    </source>
</evidence>
<evidence type="ECO:0000256" key="6">
    <source>
        <dbReference type="HAMAP-Rule" id="MF_01965"/>
    </source>
</evidence>
<feature type="binding site" evidence="6">
    <location>
        <position position="221"/>
    </location>
    <ligand>
        <name>AMP</name>
        <dbReference type="ChEBI" id="CHEBI:456215"/>
    </ligand>
</feature>
<protein>
    <recommendedName>
        <fullName evidence="6">ADP-dependent (S)-NAD(P)H-hydrate dehydratase</fullName>
        <ecNumber evidence="6">4.2.1.136</ecNumber>
    </recommendedName>
    <alternativeName>
        <fullName evidence="6">ADP-dependent NAD(P)HX dehydratase</fullName>
    </alternativeName>
</protein>
<keyword evidence="8" id="KW-0418">Kinase</keyword>
<feature type="binding site" evidence="6">
    <location>
        <position position="109"/>
    </location>
    <ligand>
        <name>(6S)-NADPHX</name>
        <dbReference type="ChEBI" id="CHEBI:64076"/>
    </ligand>
</feature>
<evidence type="ECO:0000256" key="2">
    <source>
        <dbReference type="ARBA" id="ARBA00022840"/>
    </source>
</evidence>
<evidence type="ECO:0000259" key="7">
    <source>
        <dbReference type="PROSITE" id="PS51383"/>
    </source>
</evidence>
<dbReference type="Gene3D" id="3.40.1190.20">
    <property type="match status" value="1"/>
</dbReference>
<dbReference type="NCBIfam" id="TIGR00196">
    <property type="entry name" value="yjeF_cterm"/>
    <property type="match status" value="1"/>
</dbReference>
<evidence type="ECO:0000313" key="9">
    <source>
        <dbReference type="Proteomes" id="UP000015462"/>
    </source>
</evidence>
<evidence type="ECO:0000313" key="8">
    <source>
        <dbReference type="EMBL" id="EPD13607.1"/>
    </source>
</evidence>
<proteinExistence type="inferred from homology"/>